<reference evidence="1" key="2">
    <citation type="submission" date="2023-06" db="EMBL/GenBank/DDBJ databases">
        <authorList>
            <consortium name="Lawrence Berkeley National Laboratory"/>
            <person name="Haridas S."/>
            <person name="Hensen N."/>
            <person name="Bonometti L."/>
            <person name="Westerberg I."/>
            <person name="Brannstrom I.O."/>
            <person name="Guillou S."/>
            <person name="Cros-Aarteil S."/>
            <person name="Calhoun S."/>
            <person name="Kuo A."/>
            <person name="Mondo S."/>
            <person name="Pangilinan J."/>
            <person name="Riley R."/>
            <person name="Labutti K."/>
            <person name="Andreopoulos B."/>
            <person name="Lipzen A."/>
            <person name="Chen C."/>
            <person name="Yanf M."/>
            <person name="Daum C."/>
            <person name="Ng V."/>
            <person name="Clum A."/>
            <person name="Steindorff A."/>
            <person name="Ohm R."/>
            <person name="Martin F."/>
            <person name="Silar P."/>
            <person name="Natvig D."/>
            <person name="Lalanne C."/>
            <person name="Gautier V."/>
            <person name="Ament-Velasquez S.L."/>
            <person name="Kruys A."/>
            <person name="Hutchinson M.I."/>
            <person name="Powell A.J."/>
            <person name="Barry K."/>
            <person name="Miller A.N."/>
            <person name="Grigoriev I.V."/>
            <person name="Debuchy R."/>
            <person name="Gladieux P."/>
            <person name="Thoren M.H."/>
            <person name="Johannesson H."/>
        </authorList>
    </citation>
    <scope>NUCLEOTIDE SEQUENCE</scope>
    <source>
        <strain evidence="1">CBS 168.71</strain>
    </source>
</reference>
<comment type="caution">
    <text evidence="1">The sequence shown here is derived from an EMBL/GenBank/DDBJ whole genome shotgun (WGS) entry which is preliminary data.</text>
</comment>
<keyword evidence="2" id="KW-1185">Reference proteome</keyword>
<proteinExistence type="predicted"/>
<accession>A0AAE0HF28</accession>
<gene>
    <name evidence="1" type="ORF">B0H64DRAFT_145159</name>
</gene>
<protein>
    <submittedName>
        <fullName evidence="1">Uncharacterized protein</fullName>
    </submittedName>
</protein>
<organism evidence="1 2">
    <name type="scientific">Chaetomium fimeti</name>
    <dbReference type="NCBI Taxonomy" id="1854472"/>
    <lineage>
        <taxon>Eukaryota</taxon>
        <taxon>Fungi</taxon>
        <taxon>Dikarya</taxon>
        <taxon>Ascomycota</taxon>
        <taxon>Pezizomycotina</taxon>
        <taxon>Sordariomycetes</taxon>
        <taxon>Sordariomycetidae</taxon>
        <taxon>Sordariales</taxon>
        <taxon>Chaetomiaceae</taxon>
        <taxon>Chaetomium</taxon>
    </lineage>
</organism>
<evidence type="ECO:0000313" key="1">
    <source>
        <dbReference type="EMBL" id="KAK3295387.1"/>
    </source>
</evidence>
<name>A0AAE0HF28_9PEZI</name>
<reference evidence="1" key="1">
    <citation type="journal article" date="2023" name="Mol. Phylogenet. Evol.">
        <title>Genome-scale phylogeny and comparative genomics of the fungal order Sordariales.</title>
        <authorList>
            <person name="Hensen N."/>
            <person name="Bonometti L."/>
            <person name="Westerberg I."/>
            <person name="Brannstrom I.O."/>
            <person name="Guillou S."/>
            <person name="Cros-Aarteil S."/>
            <person name="Calhoun S."/>
            <person name="Haridas S."/>
            <person name="Kuo A."/>
            <person name="Mondo S."/>
            <person name="Pangilinan J."/>
            <person name="Riley R."/>
            <person name="LaButti K."/>
            <person name="Andreopoulos B."/>
            <person name="Lipzen A."/>
            <person name="Chen C."/>
            <person name="Yan M."/>
            <person name="Daum C."/>
            <person name="Ng V."/>
            <person name="Clum A."/>
            <person name="Steindorff A."/>
            <person name="Ohm R.A."/>
            <person name="Martin F."/>
            <person name="Silar P."/>
            <person name="Natvig D.O."/>
            <person name="Lalanne C."/>
            <person name="Gautier V."/>
            <person name="Ament-Velasquez S.L."/>
            <person name="Kruys A."/>
            <person name="Hutchinson M.I."/>
            <person name="Powell A.J."/>
            <person name="Barry K."/>
            <person name="Miller A.N."/>
            <person name="Grigoriev I.V."/>
            <person name="Debuchy R."/>
            <person name="Gladieux P."/>
            <person name="Hiltunen Thoren M."/>
            <person name="Johannesson H."/>
        </authorList>
    </citation>
    <scope>NUCLEOTIDE SEQUENCE</scope>
    <source>
        <strain evidence="1">CBS 168.71</strain>
    </source>
</reference>
<evidence type="ECO:0000313" key="2">
    <source>
        <dbReference type="Proteomes" id="UP001278766"/>
    </source>
</evidence>
<dbReference type="Proteomes" id="UP001278766">
    <property type="component" value="Unassembled WGS sequence"/>
</dbReference>
<dbReference type="RefSeq" id="XP_062658901.1">
    <property type="nucleotide sequence ID" value="XM_062798340.1"/>
</dbReference>
<dbReference type="GeneID" id="87835288"/>
<sequence length="174" mass="19829">MGDCLLKSECSGQNGKRLGCRRVAWPPIYPNCKTMLILTPIPGQHRPSPGARRPHRRPSVRSILHRESARLVAARCARHRMAVLFPAASTLVPGIPRRGCIVSHWWFSLPCCKSKHEFCIFIQAVCESADSGTKPEGTCRSLPQCSRHSIFRGRTMGKFPKPIMWRRRVWKFRD</sequence>
<dbReference type="AlphaFoldDB" id="A0AAE0HF28"/>
<dbReference type="EMBL" id="JAUEPN010000004">
    <property type="protein sequence ID" value="KAK3295387.1"/>
    <property type="molecule type" value="Genomic_DNA"/>
</dbReference>